<dbReference type="STRING" id="685588.A0A067TP73"/>
<evidence type="ECO:0000256" key="1">
    <source>
        <dbReference type="SAM" id="MobiDB-lite"/>
    </source>
</evidence>
<feature type="region of interest" description="Disordered" evidence="1">
    <location>
        <begin position="1"/>
        <end position="21"/>
    </location>
</feature>
<name>A0A067TP73_GALM3</name>
<protein>
    <recommendedName>
        <fullName evidence="2">BTB domain-containing protein</fullName>
    </recommendedName>
</protein>
<proteinExistence type="predicted"/>
<evidence type="ECO:0000313" key="3">
    <source>
        <dbReference type="EMBL" id="KDR80778.1"/>
    </source>
</evidence>
<organism evidence="3 4">
    <name type="scientific">Galerina marginata (strain CBS 339.88)</name>
    <dbReference type="NCBI Taxonomy" id="685588"/>
    <lineage>
        <taxon>Eukaryota</taxon>
        <taxon>Fungi</taxon>
        <taxon>Dikarya</taxon>
        <taxon>Basidiomycota</taxon>
        <taxon>Agaricomycotina</taxon>
        <taxon>Agaricomycetes</taxon>
        <taxon>Agaricomycetidae</taxon>
        <taxon>Agaricales</taxon>
        <taxon>Agaricineae</taxon>
        <taxon>Strophariaceae</taxon>
        <taxon>Galerina</taxon>
    </lineage>
</organism>
<evidence type="ECO:0000313" key="4">
    <source>
        <dbReference type="Proteomes" id="UP000027222"/>
    </source>
</evidence>
<dbReference type="AlphaFoldDB" id="A0A067TP73"/>
<sequence length="254" mass="28558">MSSQEQLTDANTSTHTIASQPFDDPDGDVVLRTTDNVHFISYKVLLSLASLFFKDMFTHADGADPSQETYDGRSCIAVQDDSDGLYQLLSWWDPRGRPSKALKDFSASLVLADKYGMIGVIKRIEDELVASEAVIKEECVRVYAIARQFHLDNLAKAAARASLSVNLETFPPVEEFGQITGTAVYNLYTYYFQCRRAAQKVVDVSEWDTRSDATSFRKQVVVLDMDTPTLPCCQVRRRARSSSQVTGPTEWRTW</sequence>
<feature type="domain" description="BTB" evidence="2">
    <location>
        <begin position="28"/>
        <end position="130"/>
    </location>
</feature>
<dbReference type="InterPro" id="IPR011333">
    <property type="entry name" value="SKP1/BTB/POZ_sf"/>
</dbReference>
<dbReference type="Proteomes" id="UP000027222">
    <property type="component" value="Unassembled WGS sequence"/>
</dbReference>
<gene>
    <name evidence="3" type="ORF">GALMADRAFT_241213</name>
</gene>
<dbReference type="InterPro" id="IPR000210">
    <property type="entry name" value="BTB/POZ_dom"/>
</dbReference>
<dbReference type="EMBL" id="KL142371">
    <property type="protein sequence ID" value="KDR80778.1"/>
    <property type="molecule type" value="Genomic_DNA"/>
</dbReference>
<dbReference type="Pfam" id="PF00651">
    <property type="entry name" value="BTB"/>
    <property type="match status" value="1"/>
</dbReference>
<dbReference type="HOGENOM" id="CLU_052397_3_0_1"/>
<reference evidence="4" key="1">
    <citation type="journal article" date="2014" name="Proc. Natl. Acad. Sci. U.S.A.">
        <title>Extensive sampling of basidiomycete genomes demonstrates inadequacy of the white-rot/brown-rot paradigm for wood decay fungi.</title>
        <authorList>
            <person name="Riley R."/>
            <person name="Salamov A.A."/>
            <person name="Brown D.W."/>
            <person name="Nagy L.G."/>
            <person name="Floudas D."/>
            <person name="Held B.W."/>
            <person name="Levasseur A."/>
            <person name="Lombard V."/>
            <person name="Morin E."/>
            <person name="Otillar R."/>
            <person name="Lindquist E.A."/>
            <person name="Sun H."/>
            <person name="LaButti K.M."/>
            <person name="Schmutz J."/>
            <person name="Jabbour D."/>
            <person name="Luo H."/>
            <person name="Baker S.E."/>
            <person name="Pisabarro A.G."/>
            <person name="Walton J.D."/>
            <person name="Blanchette R.A."/>
            <person name="Henrissat B."/>
            <person name="Martin F."/>
            <person name="Cullen D."/>
            <person name="Hibbett D.S."/>
            <person name="Grigoriev I.V."/>
        </authorList>
    </citation>
    <scope>NUCLEOTIDE SEQUENCE [LARGE SCALE GENOMIC DNA]</scope>
    <source>
        <strain evidence="4">CBS 339.88</strain>
    </source>
</reference>
<accession>A0A067TP73</accession>
<evidence type="ECO:0000259" key="2">
    <source>
        <dbReference type="Pfam" id="PF00651"/>
    </source>
</evidence>
<feature type="compositionally biased region" description="Polar residues" evidence="1">
    <location>
        <begin position="1"/>
        <end position="19"/>
    </location>
</feature>
<keyword evidence="4" id="KW-1185">Reference proteome</keyword>
<dbReference type="Gene3D" id="3.30.710.10">
    <property type="entry name" value="Potassium Channel Kv1.1, Chain A"/>
    <property type="match status" value="1"/>
</dbReference>
<dbReference type="OrthoDB" id="6359816at2759"/>